<evidence type="ECO:0000256" key="8">
    <source>
        <dbReference type="ARBA" id="ARBA00023136"/>
    </source>
</evidence>
<evidence type="ECO:0000256" key="1">
    <source>
        <dbReference type="ARBA" id="ARBA00004273"/>
    </source>
</evidence>
<dbReference type="GO" id="GO:0005743">
    <property type="term" value="C:mitochondrial inner membrane"/>
    <property type="evidence" value="ECO:0007669"/>
    <property type="project" value="UniProtKB-SubCell"/>
</dbReference>
<proteinExistence type="inferred from homology"/>
<evidence type="ECO:0000256" key="4">
    <source>
        <dbReference type="ARBA" id="ARBA00022792"/>
    </source>
</evidence>
<reference evidence="12" key="1">
    <citation type="submission" date="2020-04" db="EMBL/GenBank/DDBJ databases">
        <title>Analysis of mating type loci in Filobasidium floriforme.</title>
        <authorList>
            <person name="Nowrousian M."/>
        </authorList>
    </citation>
    <scope>NUCLEOTIDE SEQUENCE</scope>
    <source>
        <strain evidence="12">CBS 6242</strain>
    </source>
</reference>
<dbReference type="InterPro" id="IPR012571">
    <property type="entry name" value="Mdm31/Mdm32"/>
</dbReference>
<evidence type="ECO:0000256" key="7">
    <source>
        <dbReference type="ARBA" id="ARBA00023128"/>
    </source>
</evidence>
<keyword evidence="4" id="KW-0999">Mitochondrion inner membrane</keyword>
<evidence type="ECO:0000256" key="2">
    <source>
        <dbReference type="ARBA" id="ARBA00005687"/>
    </source>
</evidence>
<comment type="function">
    <text evidence="9">Involved in the organization of the mitochondrial membranes and the global structure of the mitochondria. Also required for mitochondrial distribution and mobility as well as for the maintenance of mitochondrial DNA nucleoids structures.</text>
</comment>
<evidence type="ECO:0000313" key="12">
    <source>
        <dbReference type="EMBL" id="KAG7571139.1"/>
    </source>
</evidence>
<dbReference type="PANTHER" id="PTHR31068:SF0">
    <property type="entry name" value="MITOCHONDRIAL DISTRIBUTION AND MORPHOLOGY PROTEIN 31"/>
    <property type="match status" value="1"/>
</dbReference>
<dbReference type="Proteomes" id="UP000812966">
    <property type="component" value="Unassembled WGS sequence"/>
</dbReference>
<protein>
    <recommendedName>
        <fullName evidence="14">Mitochondrial distribution and morphology protein 31</fullName>
    </recommendedName>
</protein>
<evidence type="ECO:0000256" key="10">
    <source>
        <dbReference type="SAM" id="MobiDB-lite"/>
    </source>
</evidence>
<feature type="compositionally biased region" description="Basic and acidic residues" evidence="10">
    <location>
        <begin position="80"/>
        <end position="94"/>
    </location>
</feature>
<dbReference type="AlphaFoldDB" id="A0A8K0JRB8"/>
<keyword evidence="6 11" id="KW-1133">Transmembrane helix</keyword>
<evidence type="ECO:0000256" key="11">
    <source>
        <dbReference type="SAM" id="Phobius"/>
    </source>
</evidence>
<accession>A0A8K0JRB8</accession>
<feature type="region of interest" description="Disordered" evidence="10">
    <location>
        <begin position="68"/>
        <end position="145"/>
    </location>
</feature>
<evidence type="ECO:0000256" key="9">
    <source>
        <dbReference type="ARBA" id="ARBA00025191"/>
    </source>
</evidence>
<evidence type="ECO:0008006" key="14">
    <source>
        <dbReference type="Google" id="ProtNLM"/>
    </source>
</evidence>
<keyword evidence="8 11" id="KW-0472">Membrane</keyword>
<comment type="subcellular location">
    <subcellularLocation>
        <location evidence="1">Mitochondrion inner membrane</location>
    </subcellularLocation>
</comment>
<name>A0A8K0JRB8_9TREE</name>
<feature type="region of interest" description="Disordered" evidence="10">
    <location>
        <begin position="161"/>
        <end position="197"/>
    </location>
</feature>
<feature type="transmembrane region" description="Helical" evidence="11">
    <location>
        <begin position="233"/>
        <end position="261"/>
    </location>
</feature>
<keyword evidence="13" id="KW-1185">Reference proteome</keyword>
<dbReference type="GO" id="GO:0007005">
    <property type="term" value="P:mitochondrion organization"/>
    <property type="evidence" value="ECO:0007669"/>
    <property type="project" value="InterPro"/>
</dbReference>
<evidence type="ECO:0000256" key="6">
    <source>
        <dbReference type="ARBA" id="ARBA00022989"/>
    </source>
</evidence>
<evidence type="ECO:0000256" key="5">
    <source>
        <dbReference type="ARBA" id="ARBA00022946"/>
    </source>
</evidence>
<evidence type="ECO:0000256" key="3">
    <source>
        <dbReference type="ARBA" id="ARBA00022692"/>
    </source>
</evidence>
<evidence type="ECO:0000313" key="13">
    <source>
        <dbReference type="Proteomes" id="UP000812966"/>
    </source>
</evidence>
<organism evidence="12 13">
    <name type="scientific">Filobasidium floriforme</name>
    <dbReference type="NCBI Taxonomy" id="5210"/>
    <lineage>
        <taxon>Eukaryota</taxon>
        <taxon>Fungi</taxon>
        <taxon>Dikarya</taxon>
        <taxon>Basidiomycota</taxon>
        <taxon>Agaricomycotina</taxon>
        <taxon>Tremellomycetes</taxon>
        <taxon>Filobasidiales</taxon>
        <taxon>Filobasidiaceae</taxon>
        <taxon>Filobasidium</taxon>
    </lineage>
</organism>
<dbReference type="GO" id="GO:0000001">
    <property type="term" value="P:mitochondrion inheritance"/>
    <property type="evidence" value="ECO:0007669"/>
    <property type="project" value="InterPro"/>
</dbReference>
<comment type="caution">
    <text evidence="12">The sequence shown here is derived from an EMBL/GenBank/DDBJ whole genome shotgun (WGS) entry which is preliminary data.</text>
</comment>
<dbReference type="Pfam" id="PF08118">
    <property type="entry name" value="MDM31_MDM32"/>
    <property type="match status" value="1"/>
</dbReference>
<dbReference type="PANTHER" id="PTHR31068">
    <property type="entry name" value="MITOCHONDRIAL DISTRIBUTION AND MORPHOLOGY PROTEIN 31"/>
    <property type="match status" value="1"/>
</dbReference>
<dbReference type="EMBL" id="JABELV010000011">
    <property type="protein sequence ID" value="KAG7571139.1"/>
    <property type="molecule type" value="Genomic_DNA"/>
</dbReference>
<keyword evidence="7" id="KW-0496">Mitochondrion</keyword>
<keyword evidence="3 11" id="KW-0812">Transmembrane</keyword>
<keyword evidence="5" id="KW-0809">Transit peptide</keyword>
<sequence>MNAQTVCPGLKRTLLRARQRSTPASTSSFVTNRTRAYHLPSHRTDRVQYSSTGLRLVLNRNSVSIGRATSEAAPWGQTESCRRYSTDRDADRARQARSTSTENDGSTVKSEKTHSRSGTSSATFEEPVVPETLSDGQPFLPPLPHAQTNYAPFIRRLLSRLPHPSKSPNPDPGLNDNSSSHNHNHDHQHGPHPHFRPTKDQLLAAATSFWQRLRIRWKWFSIRSWRRFNMDDWTAFGSWVLVGNTIWIIIGTTTFVSALLATLNSLSLQTQVARLLSDYLTRNTGFTVVFEEGMIKPRWADGRLRMGGVFISRRPIERNEGAEDEEEDEAAWKARNNYTMFDLNIEEVEVTLSLPKWFDGKGLVNEAKVKGVRGVIDRRHVHWDTSKPLVPADFRHPSKTGDFELDNLEIEDFLVTVHQPGGQRPFNVSIFNAQIGPFRKRWMFYDMLSAVGITGQYDNCLFSLHKPQKLGTSSIGEKDERIKRLARFRIDGLPIEHAQYATGSKGPMSWITSGKLDAVLDIKFPRHPDEEVDLTAILNHLGKNVAEIAKEAGVIGDDKQAAESSVDARGSAEAAQNALLASRQAQAEADIIPGQHRLARPALRAPGTETTSTGSWDWTANMQKDLEEREVMIDIDLRFRDIKAAVPLYTTDLSVSNNAFIRPIVAFMNANRTLIPIHCSVKAPLSDFDGAWTVEIGGLTLSTSQQIHAALIHHVSSVQANKERIRTVGAWGVQRGAEAVLAMIRSAVDPVHGQAALASPA</sequence>
<comment type="similarity">
    <text evidence="2">Belongs to the MDM31/MDM32 family.</text>
</comment>
<gene>
    <name evidence="12" type="ORF">FFLO_00964</name>
</gene>